<sequence length="136" mass="14487">MHFTLASAATFLALSSSTAARPALSPRASDSGCIVTLNNTRTTPANPAEVILMRTMIKWNNSTNSSGFSSSYCDWSNTIQAPFSIFFYADTIPNYTTTDALAAVLDKWVGTWLISPTTSPATGNAGDYNITSVTCV</sequence>
<name>A0A5N5CZR2_9PEZI</name>
<organism evidence="2 3">
    <name type="scientific">Lasiodiplodia theobromae</name>
    <dbReference type="NCBI Taxonomy" id="45133"/>
    <lineage>
        <taxon>Eukaryota</taxon>
        <taxon>Fungi</taxon>
        <taxon>Dikarya</taxon>
        <taxon>Ascomycota</taxon>
        <taxon>Pezizomycotina</taxon>
        <taxon>Dothideomycetes</taxon>
        <taxon>Dothideomycetes incertae sedis</taxon>
        <taxon>Botryosphaeriales</taxon>
        <taxon>Botryosphaeriaceae</taxon>
        <taxon>Lasiodiplodia</taxon>
    </lineage>
</organism>
<feature type="chain" id="PRO_5024798959" evidence="1">
    <location>
        <begin position="21"/>
        <end position="136"/>
    </location>
</feature>
<dbReference type="AlphaFoldDB" id="A0A5N5CZR2"/>
<evidence type="ECO:0000313" key="3">
    <source>
        <dbReference type="Proteomes" id="UP000325902"/>
    </source>
</evidence>
<keyword evidence="1" id="KW-0732">Signal</keyword>
<evidence type="ECO:0000313" key="2">
    <source>
        <dbReference type="EMBL" id="KAB2570831.1"/>
    </source>
</evidence>
<evidence type="ECO:0000256" key="1">
    <source>
        <dbReference type="SAM" id="SignalP"/>
    </source>
</evidence>
<dbReference type="EMBL" id="VCHE01000121">
    <property type="protein sequence ID" value="KAB2570831.1"/>
    <property type="molecule type" value="Genomic_DNA"/>
</dbReference>
<keyword evidence="3" id="KW-1185">Reference proteome</keyword>
<proteinExistence type="predicted"/>
<dbReference type="Proteomes" id="UP000325902">
    <property type="component" value="Unassembled WGS sequence"/>
</dbReference>
<dbReference type="OrthoDB" id="3931445at2759"/>
<feature type="signal peptide" evidence="1">
    <location>
        <begin position="1"/>
        <end position="20"/>
    </location>
</feature>
<protein>
    <submittedName>
        <fullName evidence="2">Uncharacterized protein</fullName>
    </submittedName>
</protein>
<reference evidence="2 3" key="1">
    <citation type="journal article" date="2019" name="Sci. Rep.">
        <title>A multi-omics analysis of the grapevine pathogen Lasiodiplodia theobromae reveals that temperature affects the expression of virulence- and pathogenicity-related genes.</title>
        <authorList>
            <person name="Felix C."/>
            <person name="Meneses R."/>
            <person name="Goncalves M.F.M."/>
            <person name="Tilleman L."/>
            <person name="Duarte A.S."/>
            <person name="Jorrin-Novo J.V."/>
            <person name="Van de Peer Y."/>
            <person name="Deforce D."/>
            <person name="Van Nieuwerburgh F."/>
            <person name="Esteves A.C."/>
            <person name="Alves A."/>
        </authorList>
    </citation>
    <scope>NUCLEOTIDE SEQUENCE [LARGE SCALE GENOMIC DNA]</scope>
    <source>
        <strain evidence="2 3">LA-SOL3</strain>
    </source>
</reference>
<accession>A0A5N5CZR2</accession>
<comment type="caution">
    <text evidence="2">The sequence shown here is derived from an EMBL/GenBank/DDBJ whole genome shotgun (WGS) entry which is preliminary data.</text>
</comment>
<gene>
    <name evidence="2" type="ORF">DBV05_g10504</name>
</gene>